<evidence type="ECO:0000313" key="6">
    <source>
        <dbReference type="EMBL" id="MCX5463798.1"/>
    </source>
</evidence>
<evidence type="ECO:0000256" key="4">
    <source>
        <dbReference type="ARBA" id="ARBA00023163"/>
    </source>
</evidence>
<gene>
    <name evidence="6" type="ORF">OSH09_06360</name>
</gene>
<evidence type="ECO:0000313" key="7">
    <source>
        <dbReference type="Proteomes" id="UP001209916"/>
    </source>
</evidence>
<proteinExistence type="inferred from homology"/>
<dbReference type="Proteomes" id="UP001209916">
    <property type="component" value="Unassembled WGS sequence"/>
</dbReference>
<dbReference type="InterPro" id="IPR005119">
    <property type="entry name" value="LysR_subst-bd"/>
</dbReference>
<comment type="similarity">
    <text evidence="1">Belongs to the LysR transcriptional regulatory family.</text>
</comment>
<evidence type="ECO:0000256" key="2">
    <source>
        <dbReference type="ARBA" id="ARBA00023015"/>
    </source>
</evidence>
<dbReference type="EMBL" id="JAPKNA010000001">
    <property type="protein sequence ID" value="MCX5463798.1"/>
    <property type="molecule type" value="Genomic_DNA"/>
</dbReference>
<accession>A0ABT3VKI7</accession>
<dbReference type="Pfam" id="PF03466">
    <property type="entry name" value="LysR_substrate"/>
    <property type="match status" value="1"/>
</dbReference>
<dbReference type="PROSITE" id="PS50931">
    <property type="entry name" value="HTH_LYSR"/>
    <property type="match status" value="1"/>
</dbReference>
<reference evidence="6 7" key="1">
    <citation type="submission" date="2022-11" db="EMBL/GenBank/DDBJ databases">
        <title>Biodiversity and phylogenetic relationships of bacteria.</title>
        <authorList>
            <person name="Machado R.A.R."/>
            <person name="Bhat A."/>
            <person name="Loulou A."/>
            <person name="Kallel S."/>
        </authorList>
    </citation>
    <scope>NUCLEOTIDE SEQUENCE [LARGE SCALE GENOMIC DNA]</scope>
    <source>
        <strain evidence="6 7">DSM 13975</strain>
    </source>
</reference>
<dbReference type="InterPro" id="IPR000847">
    <property type="entry name" value="LysR_HTH_N"/>
</dbReference>
<evidence type="ECO:0000256" key="1">
    <source>
        <dbReference type="ARBA" id="ARBA00009437"/>
    </source>
</evidence>
<protein>
    <submittedName>
        <fullName evidence="6">LysR family transcriptional regulator</fullName>
    </submittedName>
</protein>
<keyword evidence="3" id="KW-0238">DNA-binding</keyword>
<name>A0ABT3VKI7_9BURK</name>
<feature type="domain" description="HTH lysR-type" evidence="5">
    <location>
        <begin position="1"/>
        <end position="59"/>
    </location>
</feature>
<keyword evidence="2" id="KW-0805">Transcription regulation</keyword>
<dbReference type="SUPFAM" id="SSF46785">
    <property type="entry name" value="Winged helix' DNA-binding domain"/>
    <property type="match status" value="1"/>
</dbReference>
<keyword evidence="4" id="KW-0804">Transcription</keyword>
<evidence type="ECO:0000256" key="3">
    <source>
        <dbReference type="ARBA" id="ARBA00023125"/>
    </source>
</evidence>
<dbReference type="InterPro" id="IPR058163">
    <property type="entry name" value="LysR-type_TF_proteobact-type"/>
</dbReference>
<dbReference type="Pfam" id="PF00126">
    <property type="entry name" value="HTH_1"/>
    <property type="match status" value="1"/>
</dbReference>
<dbReference type="PANTHER" id="PTHR30537">
    <property type="entry name" value="HTH-TYPE TRANSCRIPTIONAL REGULATOR"/>
    <property type="match status" value="1"/>
</dbReference>
<dbReference type="InterPro" id="IPR036390">
    <property type="entry name" value="WH_DNA-bd_sf"/>
</dbReference>
<keyword evidence="7" id="KW-1185">Reference proteome</keyword>
<evidence type="ECO:0000259" key="5">
    <source>
        <dbReference type="PROSITE" id="PS50931"/>
    </source>
</evidence>
<dbReference type="RefSeq" id="WP_266120471.1">
    <property type="nucleotide sequence ID" value="NZ_JAPKNA010000001.1"/>
</dbReference>
<dbReference type="Gene3D" id="1.10.10.10">
    <property type="entry name" value="Winged helix-like DNA-binding domain superfamily/Winged helix DNA-binding domain"/>
    <property type="match status" value="1"/>
</dbReference>
<dbReference type="PANTHER" id="PTHR30537:SF72">
    <property type="entry name" value="LYSR FAMILY TRANSCRIPTIONAL REGULATOR"/>
    <property type="match status" value="1"/>
</dbReference>
<dbReference type="SUPFAM" id="SSF53850">
    <property type="entry name" value="Periplasmic binding protein-like II"/>
    <property type="match status" value="1"/>
</dbReference>
<sequence length="295" mass="33203">MENLGSLDIFVRVAESRSFTSTARQLGISASAISKAIARLEDRLETRLLHRSTRTVTLTPEGSLFLERCKRILCELEQAQDELALSQRAPRGKLRISLPSVGLLFMPQFVEFNHRYPDIEFDIDCTDRLVDIINEGFDAVIRTGELKDSSLSARKLGTYRRTIVATPAYLQARGIPKKPEDLRQHRCLHYRYPSSGKTDAWPLGDTDIDTLLELPGSMVTNTLEPLLCFVESGLGIACIPSIAIQQQLKSGTLIPVLDEFNHDITTLQILWPSNRHLAPKLRAFIDYLTQSLQLD</sequence>
<dbReference type="InterPro" id="IPR036388">
    <property type="entry name" value="WH-like_DNA-bd_sf"/>
</dbReference>
<organism evidence="6 7">
    <name type="scientific">Alcaligenes parafaecalis</name>
    <dbReference type="NCBI Taxonomy" id="171260"/>
    <lineage>
        <taxon>Bacteria</taxon>
        <taxon>Pseudomonadati</taxon>
        <taxon>Pseudomonadota</taxon>
        <taxon>Betaproteobacteria</taxon>
        <taxon>Burkholderiales</taxon>
        <taxon>Alcaligenaceae</taxon>
        <taxon>Alcaligenes</taxon>
    </lineage>
</organism>
<dbReference type="CDD" id="cd08476">
    <property type="entry name" value="PBP2_CrgA_like_7"/>
    <property type="match status" value="1"/>
</dbReference>
<dbReference type="Gene3D" id="3.40.190.290">
    <property type="match status" value="1"/>
</dbReference>
<comment type="caution">
    <text evidence="6">The sequence shown here is derived from an EMBL/GenBank/DDBJ whole genome shotgun (WGS) entry which is preliminary data.</text>
</comment>